<dbReference type="Gene3D" id="3.40.190.290">
    <property type="match status" value="1"/>
</dbReference>
<dbReference type="RefSeq" id="WP_017522564.1">
    <property type="nucleotide sequence ID" value="NZ_JACCEX010000006.1"/>
</dbReference>
<dbReference type="InterPro" id="IPR050950">
    <property type="entry name" value="HTH-type_LysR_regulators"/>
</dbReference>
<organism evidence="2 3">
    <name type="scientific">Pusillimonas noertemannii</name>
    <dbReference type="NCBI Taxonomy" id="305977"/>
    <lineage>
        <taxon>Bacteria</taxon>
        <taxon>Pseudomonadati</taxon>
        <taxon>Pseudomonadota</taxon>
        <taxon>Betaproteobacteria</taxon>
        <taxon>Burkholderiales</taxon>
        <taxon>Alcaligenaceae</taxon>
        <taxon>Pusillimonas</taxon>
    </lineage>
</organism>
<dbReference type="AlphaFoldDB" id="A0A2U1CHL7"/>
<evidence type="ECO:0000313" key="3">
    <source>
        <dbReference type="Proteomes" id="UP000246145"/>
    </source>
</evidence>
<dbReference type="GO" id="GO:0006355">
    <property type="term" value="P:regulation of DNA-templated transcription"/>
    <property type="evidence" value="ECO:0007669"/>
    <property type="project" value="TreeGrafter"/>
</dbReference>
<gene>
    <name evidence="2" type="ORF">C7440_3668</name>
</gene>
<keyword evidence="2" id="KW-0238">DNA-binding</keyword>
<dbReference type="Pfam" id="PF03466">
    <property type="entry name" value="LysR_substrate"/>
    <property type="match status" value="1"/>
</dbReference>
<dbReference type="GO" id="GO:0003677">
    <property type="term" value="F:DNA binding"/>
    <property type="evidence" value="ECO:0007669"/>
    <property type="project" value="UniProtKB-KW"/>
</dbReference>
<reference evidence="2 3" key="1">
    <citation type="submission" date="2018-04" db="EMBL/GenBank/DDBJ databases">
        <title>Genomic Encyclopedia of Type Strains, Phase IV (KMG-IV): sequencing the most valuable type-strain genomes for metagenomic binning, comparative biology and taxonomic classification.</title>
        <authorList>
            <person name="Goeker M."/>
        </authorList>
    </citation>
    <scope>NUCLEOTIDE SEQUENCE [LARGE SCALE GENOMIC DNA]</scope>
    <source>
        <strain evidence="2 3">DSM 10065</strain>
    </source>
</reference>
<name>A0A2U1CHL7_9BURK</name>
<sequence length="242" mass="26719">MRFHQEVEKTLKSLDGVVADLRDLTSLRTGRVRVVASTVISSGLLAKAFKEFKELHPNVQFALHDVAEEAIMRTVLAGNVDFGIGTANELALGLDEEHLFDDRFIALFHQGHRLARRRRITWAELQGLPFIALAPKSPIRKLIDNAVQDAGLRLNIVNEVSFATTVLSLVGAGIGVSVLPMNNHPSLPAYQVHGSRLVEPVITRKISILKPSHRSLSPAAQAFARFLHEQVNRKDWPGPPSL</sequence>
<dbReference type="SUPFAM" id="SSF53850">
    <property type="entry name" value="Periplasmic binding protein-like II"/>
    <property type="match status" value="1"/>
</dbReference>
<feature type="domain" description="LysR substrate-binding" evidence="1">
    <location>
        <begin position="28"/>
        <end position="230"/>
    </location>
</feature>
<accession>A0A2U1CHL7</accession>
<dbReference type="InterPro" id="IPR005119">
    <property type="entry name" value="LysR_subst-bd"/>
</dbReference>
<dbReference type="PANTHER" id="PTHR30419:SF8">
    <property type="entry name" value="NITROGEN ASSIMILATION TRANSCRIPTIONAL ACTIVATOR-RELATED"/>
    <property type="match status" value="1"/>
</dbReference>
<keyword evidence="3" id="KW-1185">Reference proteome</keyword>
<evidence type="ECO:0000313" key="2">
    <source>
        <dbReference type="EMBL" id="PVY60424.1"/>
    </source>
</evidence>
<dbReference type="OrthoDB" id="8675247at2"/>
<comment type="caution">
    <text evidence="2">The sequence shown here is derived from an EMBL/GenBank/DDBJ whole genome shotgun (WGS) entry which is preliminary data.</text>
</comment>
<proteinExistence type="predicted"/>
<evidence type="ECO:0000259" key="1">
    <source>
        <dbReference type="Pfam" id="PF03466"/>
    </source>
</evidence>
<dbReference type="Proteomes" id="UP000246145">
    <property type="component" value="Unassembled WGS sequence"/>
</dbReference>
<dbReference type="EMBL" id="QEKO01000009">
    <property type="protein sequence ID" value="PVY60424.1"/>
    <property type="molecule type" value="Genomic_DNA"/>
</dbReference>
<dbReference type="GO" id="GO:0005829">
    <property type="term" value="C:cytosol"/>
    <property type="evidence" value="ECO:0007669"/>
    <property type="project" value="TreeGrafter"/>
</dbReference>
<dbReference type="PANTHER" id="PTHR30419">
    <property type="entry name" value="HTH-TYPE TRANSCRIPTIONAL REGULATOR YBHD"/>
    <property type="match status" value="1"/>
</dbReference>
<dbReference type="STRING" id="1231391.GCA_000308195_00186"/>
<dbReference type="CDD" id="cd08440">
    <property type="entry name" value="PBP2_LTTR_like_4"/>
    <property type="match status" value="1"/>
</dbReference>
<protein>
    <submittedName>
        <fullName evidence="2">DNA-binding transcriptional LysR family regulator</fullName>
    </submittedName>
</protein>